<evidence type="ECO:0000256" key="8">
    <source>
        <dbReference type="ARBA" id="ARBA00033408"/>
    </source>
</evidence>
<comment type="similarity">
    <text evidence="2 9">Belongs to the RecN family.</text>
</comment>
<reference evidence="11 12" key="1">
    <citation type="submission" date="2011-10" db="EMBL/GenBank/DDBJ databases">
        <title>The Genome Sequence of Lachnospiraceae bacterium ACC2.</title>
        <authorList>
            <consortium name="The Broad Institute Genome Sequencing Platform"/>
            <person name="Earl A."/>
            <person name="Ward D."/>
            <person name="Feldgarden M."/>
            <person name="Gevers D."/>
            <person name="Sizova M."/>
            <person name="Hazen A."/>
            <person name="Epstein S."/>
            <person name="Young S.K."/>
            <person name="Zeng Q."/>
            <person name="Gargeya S."/>
            <person name="Fitzgerald M."/>
            <person name="Haas B."/>
            <person name="Abouelleil A."/>
            <person name="Alvarado L."/>
            <person name="Arachchi H.M."/>
            <person name="Berlin A."/>
            <person name="Brown A."/>
            <person name="Chapman S.B."/>
            <person name="Chen Z."/>
            <person name="Dunbar C."/>
            <person name="Freedman E."/>
            <person name="Gearin G."/>
            <person name="Goldberg J."/>
            <person name="Griggs A."/>
            <person name="Gujja S."/>
            <person name="Heiman D."/>
            <person name="Howarth C."/>
            <person name="Larson L."/>
            <person name="Lui A."/>
            <person name="MacDonald P.J.P."/>
            <person name="Montmayeur A."/>
            <person name="Murphy C."/>
            <person name="Neiman D."/>
            <person name="Pearson M."/>
            <person name="Priest M."/>
            <person name="Roberts A."/>
            <person name="Saif S."/>
            <person name="Shea T."/>
            <person name="Shenoy N."/>
            <person name="Sisk P."/>
            <person name="Stolte C."/>
            <person name="Sykes S."/>
            <person name="Wortman J."/>
            <person name="Nusbaum C."/>
            <person name="Birren B."/>
        </authorList>
    </citation>
    <scope>NUCLEOTIDE SEQUENCE [LARGE SCALE GENOMIC DNA]</scope>
    <source>
        <strain evidence="11 12">ACC2</strain>
    </source>
</reference>
<feature type="domain" description="RecF/RecN/SMC N-terminal" evidence="10">
    <location>
        <begin position="4"/>
        <end position="501"/>
    </location>
</feature>
<protein>
    <recommendedName>
        <fullName evidence="3 9">DNA repair protein RecN</fullName>
    </recommendedName>
    <alternativeName>
        <fullName evidence="8 9">Recombination protein N</fullName>
    </alternativeName>
</protein>
<dbReference type="InterPro" id="IPR003395">
    <property type="entry name" value="RecF/RecN/SMC_N"/>
</dbReference>
<dbReference type="GO" id="GO:0005524">
    <property type="term" value="F:ATP binding"/>
    <property type="evidence" value="ECO:0007669"/>
    <property type="project" value="UniProtKB-KW"/>
</dbReference>
<keyword evidence="7 9" id="KW-0234">DNA repair</keyword>
<dbReference type="InterPro" id="IPR004604">
    <property type="entry name" value="DNA_recomb/repair_RecN"/>
</dbReference>
<dbReference type="GO" id="GO:0009432">
    <property type="term" value="P:SOS response"/>
    <property type="evidence" value="ECO:0007669"/>
    <property type="project" value="TreeGrafter"/>
</dbReference>
<organism evidence="11 12">
    <name type="scientific">Stomatobaculum longum</name>
    <dbReference type="NCBI Taxonomy" id="796942"/>
    <lineage>
        <taxon>Bacteria</taxon>
        <taxon>Bacillati</taxon>
        <taxon>Bacillota</taxon>
        <taxon>Clostridia</taxon>
        <taxon>Lachnospirales</taxon>
        <taxon>Lachnospiraceae</taxon>
        <taxon>Stomatobaculum</taxon>
    </lineage>
</organism>
<comment type="function">
    <text evidence="1 9">May be involved in recombinational repair of damaged DNA.</text>
</comment>
<dbReference type="EMBL" id="AGEL01000004">
    <property type="protein sequence ID" value="EHO17701.1"/>
    <property type="molecule type" value="Genomic_DNA"/>
</dbReference>
<evidence type="ECO:0000256" key="4">
    <source>
        <dbReference type="ARBA" id="ARBA00022741"/>
    </source>
</evidence>
<comment type="caution">
    <text evidence="11">The sequence shown here is derived from an EMBL/GenBank/DDBJ whole genome shotgun (WGS) entry which is preliminary data.</text>
</comment>
<proteinExistence type="inferred from homology"/>
<keyword evidence="6" id="KW-0067">ATP-binding</keyword>
<evidence type="ECO:0000313" key="11">
    <source>
        <dbReference type="EMBL" id="EHO17701.1"/>
    </source>
</evidence>
<dbReference type="SUPFAM" id="SSF52540">
    <property type="entry name" value="P-loop containing nucleoside triphosphate hydrolases"/>
    <property type="match status" value="1"/>
</dbReference>
<evidence type="ECO:0000256" key="3">
    <source>
        <dbReference type="ARBA" id="ARBA00021315"/>
    </source>
</evidence>
<dbReference type="GO" id="GO:0006310">
    <property type="term" value="P:DNA recombination"/>
    <property type="evidence" value="ECO:0007669"/>
    <property type="project" value="InterPro"/>
</dbReference>
<dbReference type="PANTHER" id="PTHR11059">
    <property type="entry name" value="DNA REPAIR PROTEIN RECN"/>
    <property type="match status" value="1"/>
</dbReference>
<dbReference type="RefSeq" id="WP_009532388.1">
    <property type="nucleotide sequence ID" value="NZ_CAJPPX010000090.1"/>
</dbReference>
<evidence type="ECO:0000256" key="1">
    <source>
        <dbReference type="ARBA" id="ARBA00003618"/>
    </source>
</evidence>
<dbReference type="PIRSF" id="PIRSF003128">
    <property type="entry name" value="RecN"/>
    <property type="match status" value="1"/>
</dbReference>
<evidence type="ECO:0000256" key="9">
    <source>
        <dbReference type="PIRNR" id="PIRNR003128"/>
    </source>
</evidence>
<evidence type="ECO:0000259" key="10">
    <source>
        <dbReference type="Pfam" id="PF02463"/>
    </source>
</evidence>
<accession>A0AA36Y685</accession>
<dbReference type="CDD" id="cd03241">
    <property type="entry name" value="ABC_RecN"/>
    <property type="match status" value="2"/>
</dbReference>
<evidence type="ECO:0000313" key="12">
    <source>
        <dbReference type="Proteomes" id="UP000018466"/>
    </source>
</evidence>
<dbReference type="Gene3D" id="3.40.50.300">
    <property type="entry name" value="P-loop containing nucleotide triphosphate hydrolases"/>
    <property type="match status" value="2"/>
</dbReference>
<name>A0AA36Y685_9FIRM</name>
<evidence type="ECO:0000256" key="5">
    <source>
        <dbReference type="ARBA" id="ARBA00022763"/>
    </source>
</evidence>
<dbReference type="GO" id="GO:0006281">
    <property type="term" value="P:DNA repair"/>
    <property type="evidence" value="ECO:0007669"/>
    <property type="project" value="UniProtKB-KW"/>
</dbReference>
<dbReference type="AlphaFoldDB" id="A0AA36Y685"/>
<keyword evidence="12" id="KW-1185">Reference proteome</keyword>
<evidence type="ECO:0000256" key="7">
    <source>
        <dbReference type="ARBA" id="ARBA00023204"/>
    </source>
</evidence>
<dbReference type="GeneID" id="86940330"/>
<evidence type="ECO:0000256" key="2">
    <source>
        <dbReference type="ARBA" id="ARBA00009441"/>
    </source>
</evidence>
<dbReference type="Proteomes" id="UP000018466">
    <property type="component" value="Unassembled WGS sequence"/>
</dbReference>
<keyword evidence="4" id="KW-0547">Nucleotide-binding</keyword>
<dbReference type="Pfam" id="PF02463">
    <property type="entry name" value="SMC_N"/>
    <property type="match status" value="1"/>
</dbReference>
<sequence length="551" mass="60708">MLLGLRVKNFALIREASLSFDTGFTVLSGETGAGKSILIDSISALLGAKTGRDMIRNGEEAAYLELIFSVRQKELRERLAALSIVPEEDGTVIVSRKIQKTRSISRINGEAVTARQLKELAALLIDIHGQHEVQTLFSTEMHGRLLDELLPPAGQAAREAYAEAYRAYRQLLRQERESADRAALLREADLLAFEIRELSESGIHPGEEAELAEAYASAKHAAQIEEALAEAERALQTDAVSEALRAVRAVVRYATSLEALAGQLTELDALVQDAAEAVRGEQGKVESDEETLNRLGERLDLLRHLEAKYDCDEEGLLRLLEQKEARAAAITALLRSAETVTQQKESARQTLCAAAAALREFRHRAAESLATRVETELAALNFKGARFEVRFAELADFAESAEFYIRTNPGEEIKPLRQIASGGELSRVMLALQTVLAAKDRVETLIFDEIDAGISGRTAQLVSEKLMEISRTRQVLCITHLPQLAAMADHHYLIAKETDGSKTETEIREITGEALYLELGRLIGGAEITAGVLKTAEEMKQLAEKRKEEMR</sequence>
<dbReference type="InterPro" id="IPR027417">
    <property type="entry name" value="P-loop_NTPase"/>
</dbReference>
<gene>
    <name evidence="11" type="ORF">HMPREF9623_00555</name>
</gene>
<dbReference type="PANTHER" id="PTHR11059:SF0">
    <property type="entry name" value="DNA REPAIR PROTEIN RECN"/>
    <property type="match status" value="1"/>
</dbReference>
<dbReference type="GO" id="GO:0043590">
    <property type="term" value="C:bacterial nucleoid"/>
    <property type="evidence" value="ECO:0007669"/>
    <property type="project" value="TreeGrafter"/>
</dbReference>
<evidence type="ECO:0000256" key="6">
    <source>
        <dbReference type="ARBA" id="ARBA00022840"/>
    </source>
</evidence>
<keyword evidence="5 9" id="KW-0227">DNA damage</keyword>
<dbReference type="NCBIfam" id="TIGR00634">
    <property type="entry name" value="recN"/>
    <property type="match status" value="1"/>
</dbReference>